<evidence type="ECO:0000259" key="8">
    <source>
        <dbReference type="PROSITE" id="PS50011"/>
    </source>
</evidence>
<proteinExistence type="inferred from homology"/>
<accession>A0AA39U2C6</accession>
<dbReference type="InterPro" id="IPR000719">
    <property type="entry name" value="Prot_kinase_dom"/>
</dbReference>
<dbReference type="GO" id="GO:0000196">
    <property type="term" value="P:cell integrity MAPK cascade"/>
    <property type="evidence" value="ECO:0007669"/>
    <property type="project" value="UniProtKB-ARBA"/>
</dbReference>
<keyword evidence="5 6" id="KW-0067">ATP-binding</keyword>
<dbReference type="Proteomes" id="UP001175228">
    <property type="component" value="Unassembled WGS sequence"/>
</dbReference>
<feature type="domain" description="Protein kinase" evidence="8">
    <location>
        <begin position="61"/>
        <end position="329"/>
    </location>
</feature>
<feature type="region of interest" description="Disordered" evidence="7">
    <location>
        <begin position="340"/>
        <end position="383"/>
    </location>
</feature>
<dbReference type="FunFam" id="1.10.510.10:FF:000182">
    <property type="entry name" value="MAP kinase kinase kinase mkh1"/>
    <property type="match status" value="1"/>
</dbReference>
<feature type="compositionally biased region" description="Polar residues" evidence="7">
    <location>
        <begin position="366"/>
        <end position="382"/>
    </location>
</feature>
<dbReference type="PROSITE" id="PS50011">
    <property type="entry name" value="PROTEIN_KINASE_DOM"/>
    <property type="match status" value="1"/>
</dbReference>
<evidence type="ECO:0000256" key="1">
    <source>
        <dbReference type="ARBA" id="ARBA00006529"/>
    </source>
</evidence>
<keyword evidence="10" id="KW-1185">Reference proteome</keyword>
<dbReference type="PANTHER" id="PTHR48016">
    <property type="entry name" value="MAP KINASE KINASE KINASE SSK2-RELATED-RELATED"/>
    <property type="match status" value="1"/>
</dbReference>
<dbReference type="InterPro" id="IPR011009">
    <property type="entry name" value="Kinase-like_dom_sf"/>
</dbReference>
<gene>
    <name evidence="9" type="ORF">EDD18DRAFT_1455685</name>
</gene>
<dbReference type="InterPro" id="IPR017441">
    <property type="entry name" value="Protein_kinase_ATP_BS"/>
</dbReference>
<dbReference type="InterPro" id="IPR050538">
    <property type="entry name" value="MAP_kinase_kinase_kinase"/>
</dbReference>
<dbReference type="PROSITE" id="PS00108">
    <property type="entry name" value="PROTEIN_KINASE_ST"/>
    <property type="match status" value="1"/>
</dbReference>
<feature type="compositionally biased region" description="Basic and acidic residues" evidence="7">
    <location>
        <begin position="353"/>
        <end position="365"/>
    </location>
</feature>
<dbReference type="EMBL" id="JAUEPU010000001">
    <property type="protein sequence ID" value="KAK0506351.1"/>
    <property type="molecule type" value="Genomic_DNA"/>
</dbReference>
<comment type="caution">
    <text evidence="9">The sequence shown here is derived from an EMBL/GenBank/DDBJ whole genome shotgun (WGS) entry which is preliminary data.</text>
</comment>
<comment type="similarity">
    <text evidence="1">Belongs to the protein kinase superfamily. STE Ser/Thr protein kinase family. MAP kinase kinase kinase subfamily.</text>
</comment>
<feature type="binding site" evidence="6">
    <location>
        <position position="90"/>
    </location>
    <ligand>
        <name>ATP</name>
        <dbReference type="ChEBI" id="CHEBI:30616"/>
    </ligand>
</feature>
<sequence length="678" mass="76011">MKSPNTPSRPQASLEKPSSSLATRASVYLTNIGSDLIPSTIRRQAARFSHHSCPPKPTFQWIRGELIGKGSYGRVYLGCNANTGEIIAVKQVELPPKKQFERTNQQMEMAKALKFESDTLKDLEHPHIVRYLGYEESLESLNIFLEYVPGGTIESCLFQHGRFSEGLTKSFTSQILEGLEYLHCRGIIHRDLKAANILVDHLGNCKISDFGISKRVDQLEAALAYTGMKGTVFWMAPEVVSPPKSGGYDVKVDIWSVGCIVLEMWSGKRPWAGQEVIAVMLKLHKDKLPPPIPKDLHLSGLAISFRNDCFASNPAKRPMASELRKHPYLTPVAGWSFTQAEVEPPPEKPLLSRRHDTAVPEEKTSSRQPISRTLRRPSSSSVLGLRPTNHQHMHFRNASEAVLPAKPDYGRPPPLVYITPPSSPLKSALGSTPEDDDQIVFNWAATSDSSISSYQRRKMFHVVNPDPDDSDDERTIRRCKSSKLPYIYNPPPLPSADVESPFPSALEATDVLRPNTHYPQFSPSPSSASTLISASSNNSTFSSTDTDSDFGGTLWQKPPVPPVNARPLPSLPPPPPPRSHTEKRACMRLSRIECKRNSAWHRPHLEDVYQRLDYYFPEHDVDRPVAKADRVASQPKDRRMRKSLRMVAQEQLNRNLSDPERRVKSALWGGRIEELVLR</sequence>
<evidence type="ECO:0000256" key="4">
    <source>
        <dbReference type="ARBA" id="ARBA00022777"/>
    </source>
</evidence>
<feature type="region of interest" description="Disordered" evidence="7">
    <location>
        <begin position="515"/>
        <end position="583"/>
    </location>
</feature>
<dbReference type="PANTHER" id="PTHR48016:SF48">
    <property type="entry name" value="SERINE_THREONINE-PROTEIN KINASE BCK1_SLK1_SSP31"/>
    <property type="match status" value="1"/>
</dbReference>
<keyword evidence="3 6" id="KW-0547">Nucleotide-binding</keyword>
<feature type="compositionally biased region" description="Low complexity" evidence="7">
    <location>
        <begin position="523"/>
        <end position="553"/>
    </location>
</feature>
<dbReference type="PROSITE" id="PS00107">
    <property type="entry name" value="PROTEIN_KINASE_ATP"/>
    <property type="match status" value="1"/>
</dbReference>
<evidence type="ECO:0000256" key="2">
    <source>
        <dbReference type="ARBA" id="ARBA00022679"/>
    </source>
</evidence>
<evidence type="ECO:0000256" key="7">
    <source>
        <dbReference type="SAM" id="MobiDB-lite"/>
    </source>
</evidence>
<dbReference type="SMART" id="SM00220">
    <property type="entry name" value="S_TKc"/>
    <property type="match status" value="1"/>
</dbReference>
<dbReference type="GO" id="GO:0005524">
    <property type="term" value="F:ATP binding"/>
    <property type="evidence" value="ECO:0007669"/>
    <property type="project" value="UniProtKB-UniRule"/>
</dbReference>
<dbReference type="Gene3D" id="1.10.510.10">
    <property type="entry name" value="Transferase(Phosphotransferase) domain 1"/>
    <property type="match status" value="1"/>
</dbReference>
<evidence type="ECO:0000313" key="10">
    <source>
        <dbReference type="Proteomes" id="UP001175228"/>
    </source>
</evidence>
<reference evidence="9" key="1">
    <citation type="submission" date="2023-06" db="EMBL/GenBank/DDBJ databases">
        <authorList>
            <consortium name="Lawrence Berkeley National Laboratory"/>
            <person name="Ahrendt S."/>
            <person name="Sahu N."/>
            <person name="Indic B."/>
            <person name="Wong-Bajracharya J."/>
            <person name="Merenyi Z."/>
            <person name="Ke H.-M."/>
            <person name="Monk M."/>
            <person name="Kocsube S."/>
            <person name="Drula E."/>
            <person name="Lipzen A."/>
            <person name="Balint B."/>
            <person name="Henrissat B."/>
            <person name="Andreopoulos B."/>
            <person name="Martin F.M."/>
            <person name="Harder C.B."/>
            <person name="Rigling D."/>
            <person name="Ford K.L."/>
            <person name="Foster G.D."/>
            <person name="Pangilinan J."/>
            <person name="Papanicolaou A."/>
            <person name="Barry K."/>
            <person name="LaButti K."/>
            <person name="Viragh M."/>
            <person name="Koriabine M."/>
            <person name="Yan M."/>
            <person name="Riley R."/>
            <person name="Champramary S."/>
            <person name="Plett K.L."/>
            <person name="Tsai I.J."/>
            <person name="Slot J."/>
            <person name="Sipos G."/>
            <person name="Plett J."/>
            <person name="Nagy L.G."/>
            <person name="Grigoriev I.V."/>
        </authorList>
    </citation>
    <scope>NUCLEOTIDE SEQUENCE</scope>
    <source>
        <strain evidence="9">HWK02</strain>
    </source>
</reference>
<evidence type="ECO:0000313" key="9">
    <source>
        <dbReference type="EMBL" id="KAK0506351.1"/>
    </source>
</evidence>
<dbReference type="FunFam" id="3.30.200.20:FF:000387">
    <property type="entry name" value="Serine/threonine-protein kinase STE11"/>
    <property type="match status" value="1"/>
</dbReference>
<evidence type="ECO:0000256" key="3">
    <source>
        <dbReference type="ARBA" id="ARBA00022741"/>
    </source>
</evidence>
<keyword evidence="4 9" id="KW-0418">Kinase</keyword>
<dbReference type="InterPro" id="IPR008271">
    <property type="entry name" value="Ser/Thr_kinase_AS"/>
</dbReference>
<keyword evidence="2" id="KW-0808">Transferase</keyword>
<evidence type="ECO:0000256" key="6">
    <source>
        <dbReference type="PROSITE-ProRule" id="PRU10141"/>
    </source>
</evidence>
<dbReference type="Pfam" id="PF00069">
    <property type="entry name" value="Pkinase"/>
    <property type="match status" value="1"/>
</dbReference>
<dbReference type="GO" id="GO:0004709">
    <property type="term" value="F:MAP kinase kinase kinase activity"/>
    <property type="evidence" value="ECO:0007669"/>
    <property type="project" value="UniProtKB-ARBA"/>
</dbReference>
<evidence type="ECO:0000256" key="5">
    <source>
        <dbReference type="ARBA" id="ARBA00022840"/>
    </source>
</evidence>
<protein>
    <submittedName>
        <fullName evidence="9">Kinase-like domain-containing protein</fullName>
    </submittedName>
</protein>
<feature type="compositionally biased region" description="Pro residues" evidence="7">
    <location>
        <begin position="558"/>
        <end position="578"/>
    </location>
</feature>
<dbReference type="SUPFAM" id="SSF56112">
    <property type="entry name" value="Protein kinase-like (PK-like)"/>
    <property type="match status" value="1"/>
</dbReference>
<organism evidence="9 10">
    <name type="scientific">Armillaria luteobubalina</name>
    <dbReference type="NCBI Taxonomy" id="153913"/>
    <lineage>
        <taxon>Eukaryota</taxon>
        <taxon>Fungi</taxon>
        <taxon>Dikarya</taxon>
        <taxon>Basidiomycota</taxon>
        <taxon>Agaricomycotina</taxon>
        <taxon>Agaricomycetes</taxon>
        <taxon>Agaricomycetidae</taxon>
        <taxon>Agaricales</taxon>
        <taxon>Marasmiineae</taxon>
        <taxon>Physalacriaceae</taxon>
        <taxon>Armillaria</taxon>
    </lineage>
</organism>
<name>A0AA39U2C6_9AGAR</name>
<dbReference type="AlphaFoldDB" id="A0AA39U2C6"/>